<evidence type="ECO:0000313" key="3">
    <source>
        <dbReference type="Proteomes" id="UP000297453"/>
    </source>
</evidence>
<dbReference type="OrthoDB" id="333057at2"/>
<organism evidence="2 3">
    <name type="scientific">Leptospira semungkisensis</name>
    <dbReference type="NCBI Taxonomy" id="2484985"/>
    <lineage>
        <taxon>Bacteria</taxon>
        <taxon>Pseudomonadati</taxon>
        <taxon>Spirochaetota</taxon>
        <taxon>Spirochaetia</taxon>
        <taxon>Leptospirales</taxon>
        <taxon>Leptospiraceae</taxon>
        <taxon>Leptospira</taxon>
    </lineage>
</organism>
<dbReference type="Proteomes" id="UP000297453">
    <property type="component" value="Unassembled WGS sequence"/>
</dbReference>
<dbReference type="RefSeq" id="WP_135585890.1">
    <property type="nucleotide sequence ID" value="NZ_RQEP01000005.1"/>
</dbReference>
<dbReference type="Pfam" id="PF08570">
    <property type="entry name" value="DUF1761"/>
    <property type="match status" value="1"/>
</dbReference>
<feature type="transmembrane region" description="Helical" evidence="1">
    <location>
        <begin position="51"/>
        <end position="69"/>
    </location>
</feature>
<feature type="transmembrane region" description="Helical" evidence="1">
    <location>
        <begin position="122"/>
        <end position="144"/>
    </location>
</feature>
<keyword evidence="3" id="KW-1185">Reference proteome</keyword>
<keyword evidence="1" id="KW-0812">Transmembrane</keyword>
<proteinExistence type="predicted"/>
<feature type="transmembrane region" description="Helical" evidence="1">
    <location>
        <begin position="6"/>
        <end position="30"/>
    </location>
</feature>
<name>A0A4R9G7Y2_9LEPT</name>
<accession>A0A4R9G7Y2</accession>
<dbReference type="InterPro" id="IPR013879">
    <property type="entry name" value="DUF1761"/>
</dbReference>
<evidence type="ECO:0000256" key="1">
    <source>
        <dbReference type="SAM" id="Phobius"/>
    </source>
</evidence>
<keyword evidence="1" id="KW-0472">Membrane</keyword>
<keyword evidence="1" id="KW-1133">Transmembrane helix</keyword>
<evidence type="ECO:0000313" key="2">
    <source>
        <dbReference type="EMBL" id="TGK07742.1"/>
    </source>
</evidence>
<dbReference type="EMBL" id="RQEP01000005">
    <property type="protein sequence ID" value="TGK07742.1"/>
    <property type="molecule type" value="Genomic_DNA"/>
</dbReference>
<reference evidence="2" key="1">
    <citation type="journal article" date="2019" name="PLoS Negl. Trop. Dis.">
        <title>Revisiting the worldwide diversity of Leptospira species in the environment.</title>
        <authorList>
            <person name="Vincent A.T."/>
            <person name="Schiettekatte O."/>
            <person name="Bourhy P."/>
            <person name="Veyrier F.J."/>
            <person name="Picardeau M."/>
        </authorList>
    </citation>
    <scope>NUCLEOTIDE SEQUENCE [LARGE SCALE GENOMIC DNA]</scope>
    <source>
        <strain evidence="2">SSS9</strain>
    </source>
</reference>
<feature type="transmembrane region" description="Helical" evidence="1">
    <location>
        <begin position="89"/>
        <end position="110"/>
    </location>
</feature>
<comment type="caution">
    <text evidence="2">The sequence shown here is derived from an EMBL/GenBank/DDBJ whole genome shotgun (WGS) entry which is preliminary data.</text>
</comment>
<gene>
    <name evidence="2" type="ORF">EHO59_06490</name>
</gene>
<sequence>MLPVIHINYLAIAAGIVSNVIIGFLWYGPLFGKPWMKEMGLENMEPNTKEMFKSLGFMIFGSFLTAFVLSHSILVWKPSSWNLQADAPAWIYGAYAAVFTWIGFYIPLLLGSVTWEGKSWKLFFINAFYYLVSLSAMSFILAVWPA</sequence>
<dbReference type="AlphaFoldDB" id="A0A4R9G7Y2"/>
<protein>
    <submittedName>
        <fullName evidence="2">DUF1761 domain-containing protein</fullName>
    </submittedName>
</protein>